<dbReference type="InterPro" id="IPR011745">
    <property type="entry name" value="RNA_pol_sigma70_MYXXA"/>
</dbReference>
<dbReference type="GO" id="GO:0003677">
    <property type="term" value="F:DNA binding"/>
    <property type="evidence" value="ECO:0007669"/>
    <property type="project" value="UniProtKB-KW"/>
</dbReference>
<dbReference type="AlphaFoldDB" id="A0A0K1PYK8"/>
<dbReference type="InterPro" id="IPR013324">
    <property type="entry name" value="RNA_pol_sigma_r3/r4-like"/>
</dbReference>
<dbReference type="InterPro" id="IPR013249">
    <property type="entry name" value="RNA_pol_sigma70_r4_t2"/>
</dbReference>
<dbReference type="InterPro" id="IPR014284">
    <property type="entry name" value="RNA_pol_sigma-70_dom"/>
</dbReference>
<dbReference type="Pfam" id="PF08281">
    <property type="entry name" value="Sigma70_r4_2"/>
    <property type="match status" value="1"/>
</dbReference>
<feature type="region of interest" description="Disordered" evidence="1">
    <location>
        <begin position="289"/>
        <end position="335"/>
    </location>
</feature>
<dbReference type="Proteomes" id="UP000064967">
    <property type="component" value="Chromosome"/>
</dbReference>
<dbReference type="NCBIfam" id="TIGR02937">
    <property type="entry name" value="sigma70-ECF"/>
    <property type="match status" value="1"/>
</dbReference>
<dbReference type="GO" id="GO:0016987">
    <property type="term" value="F:sigma factor activity"/>
    <property type="evidence" value="ECO:0007669"/>
    <property type="project" value="InterPro"/>
</dbReference>
<dbReference type="GO" id="GO:0006352">
    <property type="term" value="P:DNA-templated transcription initiation"/>
    <property type="evidence" value="ECO:0007669"/>
    <property type="project" value="InterPro"/>
</dbReference>
<dbReference type="Gene3D" id="1.10.10.10">
    <property type="entry name" value="Winged helix-like DNA-binding domain superfamily/Winged helix DNA-binding domain"/>
    <property type="match status" value="1"/>
</dbReference>
<gene>
    <name evidence="3" type="ORF">AKJ09_04878</name>
</gene>
<organism evidence="3 4">
    <name type="scientific">Labilithrix luteola</name>
    <dbReference type="NCBI Taxonomy" id="1391654"/>
    <lineage>
        <taxon>Bacteria</taxon>
        <taxon>Pseudomonadati</taxon>
        <taxon>Myxococcota</taxon>
        <taxon>Polyangia</taxon>
        <taxon>Polyangiales</taxon>
        <taxon>Labilitrichaceae</taxon>
        <taxon>Labilithrix</taxon>
    </lineage>
</organism>
<evidence type="ECO:0000313" key="3">
    <source>
        <dbReference type="EMBL" id="AKU98214.1"/>
    </source>
</evidence>
<protein>
    <submittedName>
        <fullName evidence="3">Putative DNA-binding regulatory protein</fullName>
    </submittedName>
</protein>
<evidence type="ECO:0000313" key="4">
    <source>
        <dbReference type="Proteomes" id="UP000064967"/>
    </source>
</evidence>
<dbReference type="InterPro" id="IPR036388">
    <property type="entry name" value="WH-like_DNA-bd_sf"/>
</dbReference>
<sequence length="335" mass="37200">MVGRAKNSKTALSSIAELDSLATNLVARARKAWPDIDLRDEAFVEHVTDRVDDAEDVAIALDELHASDLWLALACGLGKKKALAKLDEQLVPLVTEALARMKEKVSREDIAQLLREKLLVSRNGEAPKILEYSGRGPLLGWIRIAAVRLAISSTRRGDVAAMQPVTREVLALVPGAIDPELDHLRARYSHDFKWAFEKALAGITVEERNILRMSLVDGLSIDEIGTIFGVHRATAARMLQRARSEVQEKTREILRGKLRVGTVELQSIMRFVRSHLDLSIQRLLTAEEAEEMSTSTRTAKSESTKTRRVPFTKTGAKKSAKKSAKKTSAREVKRP</sequence>
<feature type="compositionally biased region" description="Basic residues" evidence="1">
    <location>
        <begin position="306"/>
        <end position="327"/>
    </location>
</feature>
<dbReference type="KEGG" id="llu:AKJ09_04878"/>
<reference evidence="3 4" key="1">
    <citation type="submission" date="2015-08" db="EMBL/GenBank/DDBJ databases">
        <authorList>
            <person name="Babu N.S."/>
            <person name="Beckwith C.J."/>
            <person name="Beseler K.G."/>
            <person name="Brison A."/>
            <person name="Carone J.V."/>
            <person name="Caskin T.P."/>
            <person name="Diamond M."/>
            <person name="Durham M.E."/>
            <person name="Foxe J.M."/>
            <person name="Go M."/>
            <person name="Henderson B.A."/>
            <person name="Jones I.B."/>
            <person name="McGettigan J.A."/>
            <person name="Micheletti S.J."/>
            <person name="Nasrallah M.E."/>
            <person name="Ortiz D."/>
            <person name="Piller C.R."/>
            <person name="Privatt S.R."/>
            <person name="Schneider S.L."/>
            <person name="Sharp S."/>
            <person name="Smith T.C."/>
            <person name="Stanton J.D."/>
            <person name="Ullery H.E."/>
            <person name="Wilson R.J."/>
            <person name="Serrano M.G."/>
            <person name="Buck G."/>
            <person name="Lee V."/>
            <person name="Wang Y."/>
            <person name="Carvalho R."/>
            <person name="Voegtly L."/>
            <person name="Shi R."/>
            <person name="Duckworth R."/>
            <person name="Johnson A."/>
            <person name="Loviza R."/>
            <person name="Walstead R."/>
            <person name="Shah Z."/>
            <person name="Kiflezghi M."/>
            <person name="Wade K."/>
            <person name="Ball S.L."/>
            <person name="Bradley K.W."/>
            <person name="Asai D.J."/>
            <person name="Bowman C.A."/>
            <person name="Russell D.A."/>
            <person name="Pope W.H."/>
            <person name="Jacobs-Sera D."/>
            <person name="Hendrix R.W."/>
            <person name="Hatfull G.F."/>
        </authorList>
    </citation>
    <scope>NUCLEOTIDE SEQUENCE [LARGE SCALE GENOMIC DNA]</scope>
    <source>
        <strain evidence="3 4">DSM 27648</strain>
    </source>
</reference>
<dbReference type="SUPFAM" id="SSF88659">
    <property type="entry name" value="Sigma3 and sigma4 domains of RNA polymerase sigma factors"/>
    <property type="match status" value="1"/>
</dbReference>
<evidence type="ECO:0000256" key="1">
    <source>
        <dbReference type="SAM" id="MobiDB-lite"/>
    </source>
</evidence>
<accession>A0A0K1PYK8</accession>
<dbReference type="NCBIfam" id="TIGR03001">
    <property type="entry name" value="Sig-70_gmx1"/>
    <property type="match status" value="1"/>
</dbReference>
<keyword evidence="3" id="KW-0238">DNA-binding</keyword>
<proteinExistence type="predicted"/>
<keyword evidence="4" id="KW-1185">Reference proteome</keyword>
<name>A0A0K1PYK8_9BACT</name>
<evidence type="ECO:0000259" key="2">
    <source>
        <dbReference type="Pfam" id="PF08281"/>
    </source>
</evidence>
<feature type="domain" description="RNA polymerase sigma factor 70 region 4 type 2" evidence="2">
    <location>
        <begin position="195"/>
        <end position="244"/>
    </location>
</feature>
<dbReference type="EMBL" id="CP012333">
    <property type="protein sequence ID" value="AKU98214.1"/>
    <property type="molecule type" value="Genomic_DNA"/>
</dbReference>